<feature type="domain" description="TraI-like middle" evidence="4">
    <location>
        <begin position="218"/>
        <end position="307"/>
    </location>
</feature>
<sequence>MIPHVIKLSKSGPTKGVFVEPVQYAARDDLESKAKGLKPILLEDMGCVNLDFDLDSEEERLWAAGVMSTSARRSTRFQGNPVYHVSISWPEGEHPTREQCEKTVHHFMRGVGMEENEAFWAIHRDTDNDHLHMIVNKVHPERGIVTGPPRFDYALLHRLAREVELDQGWSHDVGAYVVTKSNPGEPKIMRRDIAVKMGLWKEEEIRRPNVSSHAHAAAQRLGAEPFQVWIAGQPAKDLRDAIHQPGATWESAHQALAKHGLCIEPKGSGMVVTSTLADGQVVAAKASQLGRWASKAALERKLGPYRPPSAHAEQAAHSYQEHVESTKTRSEHRHAEEPATDAKRATRREERARAREDLAKRFEAEQKRWKESRMQMRSDLRERHLGERKQLQADLRDERKSALAKDKADGVPFKVSQSLFAYRAALRREELQKRQALERRAMAVEVRRSLDWRAWLEKQAEQGDEAAKAALRGLRYREQRKSKKYQEQDGIEGEELDPLRKLTVAALHAEVDDKRQLVIYRGHDGREKFTDTGPRIVMHDKADDTLEAALRVAAQKYGGKVDITGSTEFRERAARQAVRLGIKVANADLQAIVADEQARMHQQRAPAWATKESRGPGQTQERKRSEPGSSEKTSDLSPEIGDKPTPQSARPAPRERSAALPEKQATALAPISLKQAMEQAMEQWLDGDRSSAPVKAFIAAHDRATRLGANGHTLIAEVVDRVVTRRGDGVDADLGGFMASIERQRKREQGMGR</sequence>
<dbReference type="InterPro" id="IPR005094">
    <property type="entry name" value="Endonuclease_MobA/VirD2"/>
</dbReference>
<dbReference type="InterPro" id="IPR040677">
    <property type="entry name" value="LPD7"/>
</dbReference>
<comment type="caution">
    <text evidence="5">The sequence shown here is derived from an EMBL/GenBank/DDBJ whole genome shotgun (WGS) entry which is preliminary data.</text>
</comment>
<organism evidence="5">
    <name type="scientific">mine drainage metagenome</name>
    <dbReference type="NCBI Taxonomy" id="410659"/>
    <lineage>
        <taxon>unclassified sequences</taxon>
        <taxon>metagenomes</taxon>
        <taxon>ecological metagenomes</taxon>
    </lineage>
</organism>
<name>A0A1J5RNK9_9ZZZZ</name>
<accession>A0A1J5RNK9</accession>
<dbReference type="Pfam" id="PF22863">
    <property type="entry name" value="TraI_middle"/>
    <property type="match status" value="1"/>
</dbReference>
<evidence type="ECO:0000313" key="5">
    <source>
        <dbReference type="EMBL" id="OIQ97824.1"/>
    </source>
</evidence>
<dbReference type="Pfam" id="PF03432">
    <property type="entry name" value="Relaxase"/>
    <property type="match status" value="1"/>
</dbReference>
<feature type="region of interest" description="Disordered" evidence="1">
    <location>
        <begin position="597"/>
        <end position="664"/>
    </location>
</feature>
<evidence type="ECO:0000259" key="3">
    <source>
        <dbReference type="Pfam" id="PF18821"/>
    </source>
</evidence>
<gene>
    <name evidence="5" type="ORF">GALL_201490</name>
</gene>
<dbReference type="NCBIfam" id="NF041893">
    <property type="entry name" value="TraI_MobP_relax"/>
    <property type="match status" value="1"/>
</dbReference>
<proteinExistence type="predicted"/>
<dbReference type="InterPro" id="IPR054462">
    <property type="entry name" value="TraI_M"/>
</dbReference>
<evidence type="ECO:0000259" key="4">
    <source>
        <dbReference type="Pfam" id="PF22863"/>
    </source>
</evidence>
<dbReference type="AlphaFoldDB" id="A0A1J5RNK9"/>
<dbReference type="EMBL" id="MLJW01000127">
    <property type="protein sequence ID" value="OIQ97824.1"/>
    <property type="molecule type" value="Genomic_DNA"/>
</dbReference>
<evidence type="ECO:0000256" key="1">
    <source>
        <dbReference type="SAM" id="MobiDB-lite"/>
    </source>
</evidence>
<feature type="compositionally biased region" description="Basic and acidic residues" evidence="1">
    <location>
        <begin position="319"/>
        <end position="353"/>
    </location>
</feature>
<feature type="domain" description="MobA/VirD2-like nuclease" evidence="2">
    <location>
        <begin position="64"/>
        <end position="169"/>
    </location>
</feature>
<dbReference type="InterPro" id="IPR049751">
    <property type="entry name" value="TraI/MobA_relaxases"/>
</dbReference>
<dbReference type="Pfam" id="PF18821">
    <property type="entry name" value="LPD7"/>
    <property type="match status" value="1"/>
</dbReference>
<reference evidence="5" key="1">
    <citation type="submission" date="2016-10" db="EMBL/GenBank/DDBJ databases">
        <title>Sequence of Gallionella enrichment culture.</title>
        <authorList>
            <person name="Poehlein A."/>
            <person name="Muehling M."/>
            <person name="Daniel R."/>
        </authorList>
    </citation>
    <scope>NUCLEOTIDE SEQUENCE</scope>
</reference>
<evidence type="ECO:0000259" key="2">
    <source>
        <dbReference type="Pfam" id="PF03432"/>
    </source>
</evidence>
<protein>
    <submittedName>
        <fullName evidence="5">Relaxase/mobilization nuclease domain protein</fullName>
    </submittedName>
</protein>
<feature type="domain" description="Large polyvalent protein-associated" evidence="3">
    <location>
        <begin position="509"/>
        <end position="594"/>
    </location>
</feature>
<feature type="region of interest" description="Disordered" evidence="1">
    <location>
        <begin position="303"/>
        <end position="353"/>
    </location>
</feature>